<organism evidence="1 2">
    <name type="scientific">Candidatus Magasanikbacteria bacterium CG_4_10_14_0_2_um_filter_41_10</name>
    <dbReference type="NCBI Taxonomy" id="1974638"/>
    <lineage>
        <taxon>Bacteria</taxon>
        <taxon>Candidatus Magasanikiibacteriota</taxon>
    </lineage>
</organism>
<dbReference type="Proteomes" id="UP000228750">
    <property type="component" value="Unassembled WGS sequence"/>
</dbReference>
<dbReference type="AlphaFoldDB" id="A0A2M7V233"/>
<evidence type="ECO:0000313" key="1">
    <source>
        <dbReference type="EMBL" id="PIZ92452.1"/>
    </source>
</evidence>
<gene>
    <name evidence="1" type="ORF">COX82_04745</name>
</gene>
<dbReference type="SUPFAM" id="SSF55909">
    <property type="entry name" value="Pentein"/>
    <property type="match status" value="1"/>
</dbReference>
<name>A0A2M7V233_9BACT</name>
<accession>A0A2M7V233</accession>
<evidence type="ECO:0000313" key="2">
    <source>
        <dbReference type="Proteomes" id="UP000228750"/>
    </source>
</evidence>
<comment type="caution">
    <text evidence="1">The sequence shown here is derived from an EMBL/GenBank/DDBJ whole genome shotgun (WGS) entry which is preliminary data.</text>
</comment>
<proteinExistence type="predicted"/>
<sequence length="307" mass="33765">MISSLPASILMVELPSGGLWPEGYTLHKGHTQESLNHATVAATTTGIIPPKKLLTQQWEQAIKRITDAKIDITFLPYPQELLSQDTPDYDGIFIRDVGMFVKGKWVKARFSVFERQLEADVFARLIQEKFQIDVIELPPDAYLECGEVFFLETPTGSYYFGGLGRSNKAGHDAVIHILKPDHVFLLESTGFHLDTTCAPLINPSGNLVAFMYAPALFSKKSIELLSTLNAPLITLNPEDTCGMEANLGSIAVNGLSLPGIFINAEEFSTPGVEAHISSFEIARSTSPLPYFHHAGGSYHCLTNEVRL</sequence>
<reference evidence="2" key="1">
    <citation type="submission" date="2017-09" db="EMBL/GenBank/DDBJ databases">
        <title>Depth-based differentiation of microbial function through sediment-hosted aquifers and enrichment of novel symbionts in the deep terrestrial subsurface.</title>
        <authorList>
            <person name="Probst A.J."/>
            <person name="Ladd B."/>
            <person name="Jarett J.K."/>
            <person name="Geller-Mcgrath D.E."/>
            <person name="Sieber C.M.K."/>
            <person name="Emerson J.B."/>
            <person name="Anantharaman K."/>
            <person name="Thomas B.C."/>
            <person name="Malmstrom R."/>
            <person name="Stieglmeier M."/>
            <person name="Klingl A."/>
            <person name="Woyke T."/>
            <person name="Ryan C.M."/>
            <person name="Banfield J.F."/>
        </authorList>
    </citation>
    <scope>NUCLEOTIDE SEQUENCE [LARGE SCALE GENOMIC DNA]</scope>
</reference>
<evidence type="ECO:0008006" key="3">
    <source>
        <dbReference type="Google" id="ProtNLM"/>
    </source>
</evidence>
<dbReference type="Gene3D" id="3.75.10.10">
    <property type="entry name" value="L-arginine/glycine Amidinotransferase, Chain A"/>
    <property type="match status" value="1"/>
</dbReference>
<dbReference type="EMBL" id="PFPJ01000084">
    <property type="protein sequence ID" value="PIZ92452.1"/>
    <property type="molecule type" value="Genomic_DNA"/>
</dbReference>
<protein>
    <recommendedName>
        <fullName evidence="3">Amidinotransferase</fullName>
    </recommendedName>
</protein>